<evidence type="ECO:0000313" key="3">
    <source>
        <dbReference type="Proteomes" id="UP001221757"/>
    </source>
</evidence>
<feature type="region of interest" description="Disordered" evidence="1">
    <location>
        <begin position="1"/>
        <end position="27"/>
    </location>
</feature>
<protein>
    <submittedName>
        <fullName evidence="2">Uncharacterized protein</fullName>
    </submittedName>
</protein>
<dbReference type="EMBL" id="JARKIE010000073">
    <property type="protein sequence ID" value="KAJ7689260.1"/>
    <property type="molecule type" value="Genomic_DNA"/>
</dbReference>
<comment type="caution">
    <text evidence="2">The sequence shown here is derived from an EMBL/GenBank/DDBJ whole genome shotgun (WGS) entry which is preliminary data.</text>
</comment>
<gene>
    <name evidence="2" type="ORF">B0H17DRAFT_1135072</name>
</gene>
<accession>A0AAD7DFT2</accession>
<name>A0AAD7DFT2_MYCRO</name>
<reference evidence="2" key="1">
    <citation type="submission" date="2023-03" db="EMBL/GenBank/DDBJ databases">
        <title>Massive genome expansion in bonnet fungi (Mycena s.s.) driven by repeated elements and novel gene families across ecological guilds.</title>
        <authorList>
            <consortium name="Lawrence Berkeley National Laboratory"/>
            <person name="Harder C.B."/>
            <person name="Miyauchi S."/>
            <person name="Viragh M."/>
            <person name="Kuo A."/>
            <person name="Thoen E."/>
            <person name="Andreopoulos B."/>
            <person name="Lu D."/>
            <person name="Skrede I."/>
            <person name="Drula E."/>
            <person name="Henrissat B."/>
            <person name="Morin E."/>
            <person name="Kohler A."/>
            <person name="Barry K."/>
            <person name="LaButti K."/>
            <person name="Morin E."/>
            <person name="Salamov A."/>
            <person name="Lipzen A."/>
            <person name="Mereny Z."/>
            <person name="Hegedus B."/>
            <person name="Baldrian P."/>
            <person name="Stursova M."/>
            <person name="Weitz H."/>
            <person name="Taylor A."/>
            <person name="Grigoriev I.V."/>
            <person name="Nagy L.G."/>
            <person name="Martin F."/>
            <person name="Kauserud H."/>
        </authorList>
    </citation>
    <scope>NUCLEOTIDE SEQUENCE</scope>
    <source>
        <strain evidence="2">CBHHK067</strain>
    </source>
</reference>
<dbReference type="AlphaFoldDB" id="A0AAD7DFT2"/>
<feature type="compositionally biased region" description="Basic and acidic residues" evidence="1">
    <location>
        <begin position="1"/>
        <end position="23"/>
    </location>
</feature>
<evidence type="ECO:0000313" key="2">
    <source>
        <dbReference type="EMBL" id="KAJ7689260.1"/>
    </source>
</evidence>
<keyword evidence="3" id="KW-1185">Reference proteome</keyword>
<organism evidence="2 3">
    <name type="scientific">Mycena rosella</name>
    <name type="common">Pink bonnet</name>
    <name type="synonym">Agaricus rosellus</name>
    <dbReference type="NCBI Taxonomy" id="1033263"/>
    <lineage>
        <taxon>Eukaryota</taxon>
        <taxon>Fungi</taxon>
        <taxon>Dikarya</taxon>
        <taxon>Basidiomycota</taxon>
        <taxon>Agaricomycotina</taxon>
        <taxon>Agaricomycetes</taxon>
        <taxon>Agaricomycetidae</taxon>
        <taxon>Agaricales</taxon>
        <taxon>Marasmiineae</taxon>
        <taxon>Mycenaceae</taxon>
        <taxon>Mycena</taxon>
    </lineage>
</organism>
<sequence length="309" mass="31984">MCRTDRRAQNARAKGPEEMHGDGGVKTWGASQSRAGCDVATAADATVAAWTVGTEVVGLVPGIGVEGCVDISRSRSVCSATGTRRVSDNLPVRTAKGCGMACAAPCRSRNYGRPASNLPLTSFVDAGTGDALPACCALGLGGGDGGSAFVRYVYCTGTRHWAAAVLSRATFIGEAAARAVATARARYISTVNQENIFAPPWASASAPHSAAVGSLGRFKVAVEMQAGGRGGVSDADQRKWGVLAEKKRSPIMAMLRWPSVTALGDALSWARSPGRTYVLERETGAVLLLTDGGCQKQDGKGARAKQHLT</sequence>
<proteinExistence type="predicted"/>
<evidence type="ECO:0000256" key="1">
    <source>
        <dbReference type="SAM" id="MobiDB-lite"/>
    </source>
</evidence>
<dbReference type="Proteomes" id="UP001221757">
    <property type="component" value="Unassembled WGS sequence"/>
</dbReference>